<dbReference type="Gene3D" id="1.25.10.10">
    <property type="entry name" value="Leucine-rich Repeat Variant"/>
    <property type="match status" value="2"/>
</dbReference>
<gene>
    <name evidence="4" type="primary">RSPH14</name>
</gene>
<dbReference type="InterPro" id="IPR000225">
    <property type="entry name" value="Armadillo"/>
</dbReference>
<evidence type="ECO:0000256" key="2">
    <source>
        <dbReference type="PROSITE-ProRule" id="PRU00259"/>
    </source>
</evidence>
<dbReference type="InterPro" id="IPR016024">
    <property type="entry name" value="ARM-type_fold"/>
</dbReference>
<protein>
    <submittedName>
        <fullName evidence="4">Radial spoke head 14 homolog isoform X1</fullName>
    </submittedName>
</protein>
<dbReference type="RefSeq" id="XP_033811727.1">
    <property type="nucleotide sequence ID" value="XM_033955836.1"/>
</dbReference>
<dbReference type="InterPro" id="IPR042856">
    <property type="entry name" value="RSP14"/>
</dbReference>
<name>A0A6P8S1Y0_GEOSA</name>
<dbReference type="CTD" id="27156"/>
<evidence type="ECO:0000313" key="3">
    <source>
        <dbReference type="Proteomes" id="UP000515159"/>
    </source>
</evidence>
<accession>A0A6P8S1Y0</accession>
<dbReference type="InterPro" id="IPR011989">
    <property type="entry name" value="ARM-like"/>
</dbReference>
<dbReference type="Proteomes" id="UP000515159">
    <property type="component" value="Chromosome 8"/>
</dbReference>
<dbReference type="AlphaFoldDB" id="A0A6P8S1Y0"/>
<keyword evidence="3" id="KW-1185">Reference proteome</keyword>
<feature type="repeat" description="ARM" evidence="2">
    <location>
        <begin position="229"/>
        <end position="271"/>
    </location>
</feature>
<dbReference type="SMART" id="SM00185">
    <property type="entry name" value="ARM"/>
    <property type="match status" value="1"/>
</dbReference>
<dbReference type="KEGG" id="gsh:117365411"/>
<dbReference type="GeneID" id="117365411"/>
<evidence type="ECO:0000256" key="1">
    <source>
        <dbReference type="PROSITE-ProRule" id="PRU00103"/>
    </source>
</evidence>
<dbReference type="Pfam" id="PF13646">
    <property type="entry name" value="HEAT_2"/>
    <property type="match status" value="1"/>
</dbReference>
<feature type="repeat" description="HEAT" evidence="1">
    <location>
        <begin position="230"/>
        <end position="253"/>
    </location>
</feature>
<reference evidence="4" key="1">
    <citation type="submission" date="2025-08" db="UniProtKB">
        <authorList>
            <consortium name="RefSeq"/>
        </authorList>
    </citation>
    <scope>IDENTIFICATION</scope>
</reference>
<organism evidence="3 4">
    <name type="scientific">Geotrypetes seraphini</name>
    <name type="common">Gaboon caecilian</name>
    <name type="synonym">Caecilia seraphini</name>
    <dbReference type="NCBI Taxonomy" id="260995"/>
    <lineage>
        <taxon>Eukaryota</taxon>
        <taxon>Metazoa</taxon>
        <taxon>Chordata</taxon>
        <taxon>Craniata</taxon>
        <taxon>Vertebrata</taxon>
        <taxon>Euteleostomi</taxon>
        <taxon>Amphibia</taxon>
        <taxon>Gymnophiona</taxon>
        <taxon>Geotrypetes</taxon>
    </lineage>
</organism>
<dbReference type="SUPFAM" id="SSF48371">
    <property type="entry name" value="ARM repeat"/>
    <property type="match status" value="1"/>
</dbReference>
<dbReference type="PROSITE" id="PS50077">
    <property type="entry name" value="HEAT_REPEAT"/>
    <property type="match status" value="1"/>
</dbReference>
<dbReference type="InParanoid" id="A0A6P8S1Y0"/>
<evidence type="ECO:0000313" key="4">
    <source>
        <dbReference type="RefSeq" id="XP_033811727.1"/>
    </source>
</evidence>
<proteinExistence type="predicted"/>
<dbReference type="PROSITE" id="PS50176">
    <property type="entry name" value="ARM_REPEAT"/>
    <property type="match status" value="1"/>
</dbReference>
<dbReference type="PANTHER" id="PTHR15599:SF1">
    <property type="entry name" value="RADIAL SPOKE HEAD 14 HOMOLOG"/>
    <property type="match status" value="1"/>
</dbReference>
<sequence>MAHTRISTYWPPDIDPTKAPIAFGERALPKLKEELQSPELLTRQRALKALTDLVHDPEFAYQAIHIGFLDSLKLLLLDEDNTVRQSTTEVFSILAAHNVGRNGFLHSEVIVPLSKLLDDPVDACRRNVHRAFELLSEFPDGSAGLVEAQLIAQFVLKLKTELEEIQELILDTLHFCLREEASQALNAGAVTVLKEKLSHSSVPIRNKAARALMGIMVPLEGKNKACEEGVIPLLVQLLKDKDAEVRANAAGALMNATITTKGKYAALHAEAITALLPLVDDQLSKVRLNAIKALTMMSEASAGRKILLEHVNKLRGRLNDPSEAVKRATEILIQVIQWKP</sequence>
<dbReference type="PANTHER" id="PTHR15599">
    <property type="entry name" value="RTDR1"/>
    <property type="match status" value="1"/>
</dbReference>
<dbReference type="InterPro" id="IPR021133">
    <property type="entry name" value="HEAT_type_2"/>
</dbReference>
<dbReference type="FunCoup" id="A0A6P8S1Y0">
    <property type="interactions" value="36"/>
</dbReference>
<dbReference type="OrthoDB" id="409644at2759"/>